<comment type="similarity">
    <text evidence="2">Belongs to the glycosyl hydrolase 15 family.</text>
</comment>
<keyword evidence="6" id="KW-0326">Glycosidase</keyword>
<evidence type="ECO:0000256" key="2">
    <source>
        <dbReference type="ARBA" id="ARBA00006188"/>
    </source>
</evidence>
<evidence type="ECO:0000313" key="12">
    <source>
        <dbReference type="Proteomes" id="UP000094236"/>
    </source>
</evidence>
<keyword evidence="12" id="KW-1185">Reference proteome</keyword>
<keyword evidence="5" id="KW-0119">Carbohydrate metabolism</keyword>
<keyword evidence="4" id="KW-0378">Hydrolase</keyword>
<dbReference type="EC" id="3.2.1.3" evidence="3"/>
<dbReference type="PANTHER" id="PTHR31616:SF9">
    <property type="entry name" value="GLUCOAMYLASE, INTRACELLULAR SPORULATION-SPECIFIC"/>
    <property type="match status" value="1"/>
</dbReference>
<proteinExistence type="inferred from homology"/>
<name>A0A1E4TUN9_PACTA</name>
<evidence type="ECO:0000256" key="6">
    <source>
        <dbReference type="ARBA" id="ARBA00023295"/>
    </source>
</evidence>
<dbReference type="GO" id="GO:0005980">
    <property type="term" value="P:glycogen catabolic process"/>
    <property type="evidence" value="ECO:0007669"/>
    <property type="project" value="EnsemblFungi"/>
</dbReference>
<dbReference type="PRINTS" id="PR00736">
    <property type="entry name" value="GLHYDRLASE15"/>
</dbReference>
<organism evidence="11 12">
    <name type="scientific">Pachysolen tannophilus NRRL Y-2460</name>
    <dbReference type="NCBI Taxonomy" id="669874"/>
    <lineage>
        <taxon>Eukaryota</taxon>
        <taxon>Fungi</taxon>
        <taxon>Dikarya</taxon>
        <taxon>Ascomycota</taxon>
        <taxon>Saccharomycotina</taxon>
        <taxon>Pichiomycetes</taxon>
        <taxon>Pachysolenaceae</taxon>
        <taxon>Pachysolen</taxon>
    </lineage>
</organism>
<comment type="catalytic activity">
    <reaction evidence="1">
        <text>Hydrolysis of terminal (1-&gt;4)-linked alpha-D-glucose residues successively from non-reducing ends of the chains with release of beta-D-glucose.</text>
        <dbReference type="EC" id="3.2.1.3"/>
    </reaction>
</comment>
<dbReference type="InterPro" id="IPR012341">
    <property type="entry name" value="6hp_glycosidase-like_sf"/>
</dbReference>
<evidence type="ECO:0000256" key="9">
    <source>
        <dbReference type="ARBA" id="ARBA00033473"/>
    </source>
</evidence>
<dbReference type="AlphaFoldDB" id="A0A1E4TUN9"/>
<gene>
    <name evidence="11" type="ORF">PACTADRAFT_85552</name>
</gene>
<evidence type="ECO:0000256" key="4">
    <source>
        <dbReference type="ARBA" id="ARBA00022801"/>
    </source>
</evidence>
<dbReference type="InterPro" id="IPR008928">
    <property type="entry name" value="6-hairpin_glycosidase_sf"/>
</dbReference>
<evidence type="ECO:0000313" key="11">
    <source>
        <dbReference type="EMBL" id="ODV95461.1"/>
    </source>
</evidence>
<protein>
    <recommendedName>
        <fullName evidence="3">glucan 1,4-alpha-glucosidase</fullName>
        <ecNumber evidence="3">3.2.1.3</ecNumber>
    </recommendedName>
    <alternativeName>
        <fullName evidence="9">1,4-alpha-D-glucan glucohydrolase</fullName>
    </alternativeName>
    <alternativeName>
        <fullName evidence="8">Glucan 1,4-alpha-glucosidase</fullName>
    </alternativeName>
</protein>
<evidence type="ECO:0000256" key="3">
    <source>
        <dbReference type="ARBA" id="ARBA00012593"/>
    </source>
</evidence>
<dbReference type="SUPFAM" id="SSF48208">
    <property type="entry name" value="Six-hairpin glycosidases"/>
    <property type="match status" value="1"/>
</dbReference>
<evidence type="ECO:0000256" key="5">
    <source>
        <dbReference type="ARBA" id="ARBA00023277"/>
    </source>
</evidence>
<evidence type="ECO:0000256" key="1">
    <source>
        <dbReference type="ARBA" id="ARBA00001863"/>
    </source>
</evidence>
<dbReference type="EMBL" id="KV454014">
    <property type="protein sequence ID" value="ODV95461.1"/>
    <property type="molecule type" value="Genomic_DNA"/>
</dbReference>
<feature type="domain" description="GH15-like" evidence="10">
    <location>
        <begin position="88"/>
        <end position="408"/>
    </location>
</feature>
<dbReference type="STRING" id="669874.A0A1E4TUN9"/>
<dbReference type="GO" id="GO:0000324">
    <property type="term" value="C:fungal-type vacuole"/>
    <property type="evidence" value="ECO:0007669"/>
    <property type="project" value="EnsemblFungi"/>
</dbReference>
<evidence type="ECO:0000256" key="7">
    <source>
        <dbReference type="ARBA" id="ARBA00023326"/>
    </source>
</evidence>
<dbReference type="GO" id="GO:0004339">
    <property type="term" value="F:glucan 1,4-alpha-glucosidase activity"/>
    <property type="evidence" value="ECO:0007669"/>
    <property type="project" value="UniProtKB-EC"/>
</dbReference>
<dbReference type="Proteomes" id="UP000094236">
    <property type="component" value="Unassembled WGS sequence"/>
</dbReference>
<sequence length="484" mass="55047">MKVISLCDGLCKLIVIAWLLVLVDCQLPIPIQLTTVKDFVLFGKDDDDNFFLKILKNGVSKKNYKFLEDDDAFEEWIEKEKNYCFQGILNNIGGMGKFNASNGVLEGVVIASPSRSDPDYFYQWVRDAALAVNSLVEYLDDNGIDNDDYKLSSIIESYVENSYNLQRITNPSGGFEDLSGLGEPKFLTNNTPFSENWGRPQNDGPALRILTISNFLKILNKYNSKLTRFPNEKYIYENILKNDLKFILLNWNEDSFDLWEEIYSKHLFTSLTQLKALQIGLKLANFFNDQDFYNELSIGFTQLKAFLQAGGFESSAAPYLIETPSLFFKNARKGLDIATILASLRSHDITSIEDVSDIPYDISDPYLLNTFTALVNDMKYRYPINHQRIKFGTIGFGLGRYPEDVYNGVGYDFSSSVVKYADSFLDVVREHVDGQGSMSEQFNKYTGYMEGADDLTWSYGATWGSIRWRNKVLDIMNTTGAMAT</sequence>
<feature type="domain" description="GH15-like" evidence="10">
    <location>
        <begin position="415"/>
        <end position="461"/>
    </location>
</feature>
<dbReference type="InterPro" id="IPR011613">
    <property type="entry name" value="GH15-like"/>
</dbReference>
<reference evidence="12" key="1">
    <citation type="submission" date="2016-05" db="EMBL/GenBank/DDBJ databases">
        <title>Comparative genomics of biotechnologically important yeasts.</title>
        <authorList>
            <consortium name="DOE Joint Genome Institute"/>
            <person name="Riley R."/>
            <person name="Haridas S."/>
            <person name="Wolfe K.H."/>
            <person name="Lopes M.R."/>
            <person name="Hittinger C.T."/>
            <person name="Goker M."/>
            <person name="Salamov A."/>
            <person name="Wisecaver J."/>
            <person name="Long T.M."/>
            <person name="Aerts A.L."/>
            <person name="Barry K."/>
            <person name="Choi C."/>
            <person name="Clum A."/>
            <person name="Coughlan A.Y."/>
            <person name="Deshpande S."/>
            <person name="Douglass A.P."/>
            <person name="Hanson S.J."/>
            <person name="Klenk H.-P."/>
            <person name="Labutti K."/>
            <person name="Lapidus A."/>
            <person name="Lindquist E."/>
            <person name="Lipzen A."/>
            <person name="Meier-Kolthoff J.P."/>
            <person name="Ohm R.A."/>
            <person name="Otillar R.P."/>
            <person name="Pangilinan J."/>
            <person name="Peng Y."/>
            <person name="Rokas A."/>
            <person name="Rosa C.A."/>
            <person name="Scheuner C."/>
            <person name="Sibirny A.A."/>
            <person name="Slot J.C."/>
            <person name="Stielow J.B."/>
            <person name="Sun H."/>
            <person name="Kurtzman C.P."/>
            <person name="Blackwell M."/>
            <person name="Grigoriev I.V."/>
            <person name="Jeffries T.W."/>
        </authorList>
    </citation>
    <scope>NUCLEOTIDE SEQUENCE [LARGE SCALE GENOMIC DNA]</scope>
    <source>
        <strain evidence="12">NRRL Y-2460</strain>
    </source>
</reference>
<evidence type="ECO:0000256" key="8">
    <source>
        <dbReference type="ARBA" id="ARBA00033442"/>
    </source>
</evidence>
<dbReference type="Pfam" id="PF00723">
    <property type="entry name" value="Glyco_hydro_15"/>
    <property type="match status" value="2"/>
</dbReference>
<dbReference type="Gene3D" id="1.50.10.10">
    <property type="match status" value="2"/>
</dbReference>
<dbReference type="InterPro" id="IPR000165">
    <property type="entry name" value="Glucoamylase"/>
</dbReference>
<evidence type="ECO:0000259" key="10">
    <source>
        <dbReference type="Pfam" id="PF00723"/>
    </source>
</evidence>
<dbReference type="OrthoDB" id="6123450at2759"/>
<dbReference type="PANTHER" id="PTHR31616">
    <property type="entry name" value="TREHALASE"/>
    <property type="match status" value="1"/>
</dbReference>
<accession>A0A1E4TUN9</accession>
<keyword evidence="7" id="KW-0624">Polysaccharide degradation</keyword>